<protein>
    <submittedName>
        <fullName evidence="1">Uncharacterized protein</fullName>
    </submittedName>
</protein>
<accession>A0A212S3C6</accession>
<dbReference type="Proteomes" id="UP000197065">
    <property type="component" value="Unassembled WGS sequence"/>
</dbReference>
<proteinExistence type="predicted"/>
<reference evidence="1 2" key="1">
    <citation type="submission" date="2017-06" db="EMBL/GenBank/DDBJ databases">
        <authorList>
            <person name="Kim H.J."/>
            <person name="Triplett B.A."/>
        </authorList>
    </citation>
    <scope>NUCLEOTIDE SEQUENCE [LARGE SCALE GENOMIC DNA]</scope>
    <source>
        <strain evidence="1 2">B29T1</strain>
    </source>
</reference>
<evidence type="ECO:0000313" key="1">
    <source>
        <dbReference type="EMBL" id="SNB79521.1"/>
    </source>
</evidence>
<name>A0A212S3C6_9PROT</name>
<gene>
    <name evidence="1" type="ORF">SAMN07250955_12137</name>
</gene>
<dbReference type="AlphaFoldDB" id="A0A212S3C6"/>
<organism evidence="1 2">
    <name type="scientific">Arboricoccus pini</name>
    <dbReference type="NCBI Taxonomy" id="1963835"/>
    <lineage>
        <taxon>Bacteria</taxon>
        <taxon>Pseudomonadati</taxon>
        <taxon>Pseudomonadota</taxon>
        <taxon>Alphaproteobacteria</taxon>
        <taxon>Geminicoccales</taxon>
        <taxon>Geminicoccaceae</taxon>
        <taxon>Arboricoccus</taxon>
    </lineage>
</organism>
<evidence type="ECO:0000313" key="2">
    <source>
        <dbReference type="Proteomes" id="UP000197065"/>
    </source>
</evidence>
<dbReference type="EMBL" id="FYEH01000021">
    <property type="protein sequence ID" value="SNB79521.1"/>
    <property type="molecule type" value="Genomic_DNA"/>
</dbReference>
<sequence>MRDIAAAIGAGMGVPVRSLFPEEAAGHFGWLAMFIRLDMPASSAWTRERLGWQPEGPRLISDLKAMDYRQGAAT</sequence>
<keyword evidence="2" id="KW-1185">Reference proteome</keyword>